<dbReference type="PANTHER" id="PTHR43047">
    <property type="entry name" value="TWO-COMPONENT HISTIDINE PROTEIN KINASE"/>
    <property type="match status" value="1"/>
</dbReference>
<dbReference type="EMBL" id="CP158568">
    <property type="protein sequence ID" value="XBY46932.1"/>
    <property type="molecule type" value="Genomic_DNA"/>
</dbReference>
<dbReference type="GO" id="GO:0000155">
    <property type="term" value="F:phosphorelay sensor kinase activity"/>
    <property type="evidence" value="ECO:0007669"/>
    <property type="project" value="InterPro"/>
</dbReference>
<dbReference type="InterPro" id="IPR003594">
    <property type="entry name" value="HATPase_dom"/>
</dbReference>
<reference evidence="10" key="1">
    <citation type="submission" date="2024-06" db="EMBL/GenBank/DDBJ databases">
        <title>Methylostella associata gen. nov., sp. nov., a novel Ancalomicrobiaceae-affiliated facultatively methylotrophic bacteria that feed on methanotrophs of the genus Methylococcus.</title>
        <authorList>
            <person name="Saltykova V."/>
            <person name="Danilova O.V."/>
            <person name="Oshkin I.Y."/>
            <person name="Belova S.E."/>
            <person name="Pimenov N.V."/>
            <person name="Dedysh S.N."/>
        </authorList>
    </citation>
    <scope>NUCLEOTIDE SEQUENCE</scope>
    <source>
        <strain evidence="10">S20</strain>
    </source>
</reference>
<evidence type="ECO:0000256" key="8">
    <source>
        <dbReference type="ARBA" id="ARBA00023012"/>
    </source>
</evidence>
<dbReference type="Gene3D" id="1.10.287.130">
    <property type="match status" value="1"/>
</dbReference>
<dbReference type="SMART" id="SM00387">
    <property type="entry name" value="HATPase_c"/>
    <property type="match status" value="1"/>
</dbReference>
<dbReference type="PRINTS" id="PR00344">
    <property type="entry name" value="BCTRLSENSOR"/>
</dbReference>
<dbReference type="CDD" id="cd00082">
    <property type="entry name" value="HisKA"/>
    <property type="match status" value="1"/>
</dbReference>
<dbReference type="InterPro" id="IPR004358">
    <property type="entry name" value="Sig_transdc_His_kin-like_C"/>
</dbReference>
<keyword evidence="6" id="KW-0418">Kinase</keyword>
<dbReference type="Gene3D" id="3.30.450.20">
    <property type="entry name" value="PAS domain"/>
    <property type="match status" value="1"/>
</dbReference>
<gene>
    <name evidence="10" type="ORF">ABS361_17750</name>
</gene>
<dbReference type="CDD" id="cd16922">
    <property type="entry name" value="HATPase_EvgS-ArcB-TorS-like"/>
    <property type="match status" value="1"/>
</dbReference>
<dbReference type="SMART" id="SM00388">
    <property type="entry name" value="HisKA"/>
    <property type="match status" value="1"/>
</dbReference>
<name>A0AAU7XFK0_9HYPH</name>
<organism evidence="10">
    <name type="scientific">Methyloraptor flagellatus</name>
    <dbReference type="NCBI Taxonomy" id="3162530"/>
    <lineage>
        <taxon>Bacteria</taxon>
        <taxon>Pseudomonadati</taxon>
        <taxon>Pseudomonadota</taxon>
        <taxon>Alphaproteobacteria</taxon>
        <taxon>Hyphomicrobiales</taxon>
        <taxon>Ancalomicrobiaceae</taxon>
        <taxon>Methyloraptor</taxon>
    </lineage>
</organism>
<evidence type="ECO:0000313" key="10">
    <source>
        <dbReference type="EMBL" id="XBY46932.1"/>
    </source>
</evidence>
<keyword evidence="7 10" id="KW-0067">ATP-binding</keyword>
<dbReference type="Pfam" id="PF13188">
    <property type="entry name" value="PAS_8"/>
    <property type="match status" value="1"/>
</dbReference>
<protein>
    <recommendedName>
        <fullName evidence="2">histidine kinase</fullName>
        <ecNumber evidence="2">2.7.13.3</ecNumber>
    </recommendedName>
</protein>
<feature type="domain" description="Histidine kinase" evidence="9">
    <location>
        <begin position="142"/>
        <end position="364"/>
    </location>
</feature>
<evidence type="ECO:0000256" key="6">
    <source>
        <dbReference type="ARBA" id="ARBA00022777"/>
    </source>
</evidence>
<dbReference type="PANTHER" id="PTHR43047:SF78">
    <property type="entry name" value="SENSORY_REGULATORY PROTEIN RPFC"/>
    <property type="match status" value="1"/>
</dbReference>
<comment type="catalytic activity">
    <reaction evidence="1">
        <text>ATP + protein L-histidine = ADP + protein N-phospho-L-histidine.</text>
        <dbReference type="EC" id="2.7.13.3"/>
    </reaction>
</comment>
<evidence type="ECO:0000256" key="7">
    <source>
        <dbReference type="ARBA" id="ARBA00022840"/>
    </source>
</evidence>
<dbReference type="FunFam" id="3.30.565.10:FF:000078">
    <property type="entry name" value="Two-component sensor histidine kinase"/>
    <property type="match status" value="1"/>
</dbReference>
<dbReference type="InterPro" id="IPR036890">
    <property type="entry name" value="HATPase_C_sf"/>
</dbReference>
<evidence type="ECO:0000259" key="9">
    <source>
        <dbReference type="PROSITE" id="PS50109"/>
    </source>
</evidence>
<dbReference type="SUPFAM" id="SSF47384">
    <property type="entry name" value="Homodimeric domain of signal transducing histidine kinase"/>
    <property type="match status" value="1"/>
</dbReference>
<evidence type="ECO:0000256" key="5">
    <source>
        <dbReference type="ARBA" id="ARBA00022741"/>
    </source>
</evidence>
<evidence type="ECO:0000256" key="1">
    <source>
        <dbReference type="ARBA" id="ARBA00000085"/>
    </source>
</evidence>
<dbReference type="EC" id="2.7.13.3" evidence="2"/>
<dbReference type="PROSITE" id="PS50109">
    <property type="entry name" value="HIS_KIN"/>
    <property type="match status" value="1"/>
</dbReference>
<sequence>MWHLAAAVEDWRGLLGASGDIVLAIDADRAIVFANRRFEQTFGPAEPDLRGQPIDAVLARFRAAEPAEPGEVDASLLLLQTCVGPRRFAVAETGVPDPVAGGPVASVVLTDVTERLEAEAMLRRARDEAEAASAAKSRFLALASHEIRTPLNGIIGMADLLADSPLSPAQSNYVRAVHSSGTSLLSLVDDVLDLAKVEAGRLDLAEAPVDLGALVEEVVELLAPRAHGKGIELVGRIAPDVPAEVMADAARLRQVLINLVGNAVKFTHSGGVTIEIGRRADAVPGFARIAVAVHDTGIGVPAADAERIFREFEQVEQGPARRYGGTGLGLAIARQIVDRMGGRIELDSREGCGSTFRFAVDLGIVAEAPPRPSISPVAALRSSRALRSKPRYWSNA</sequence>
<dbReference type="SUPFAM" id="SSF55785">
    <property type="entry name" value="PYP-like sensor domain (PAS domain)"/>
    <property type="match status" value="1"/>
</dbReference>
<dbReference type="FunFam" id="1.10.287.130:FF:000002">
    <property type="entry name" value="Two-component osmosensing histidine kinase"/>
    <property type="match status" value="1"/>
</dbReference>
<dbReference type="SUPFAM" id="SSF55874">
    <property type="entry name" value="ATPase domain of HSP90 chaperone/DNA topoisomerase II/histidine kinase"/>
    <property type="match status" value="1"/>
</dbReference>
<dbReference type="Gene3D" id="3.30.565.10">
    <property type="entry name" value="Histidine kinase-like ATPase, C-terminal domain"/>
    <property type="match status" value="1"/>
</dbReference>
<keyword evidence="8" id="KW-0902">Two-component regulatory system</keyword>
<proteinExistence type="predicted"/>
<keyword evidence="3" id="KW-0597">Phosphoprotein</keyword>
<accession>A0AAU7XFK0</accession>
<keyword evidence="4" id="KW-0808">Transferase</keyword>
<dbReference type="CDD" id="cd00130">
    <property type="entry name" value="PAS"/>
    <property type="match status" value="1"/>
</dbReference>
<dbReference type="SMART" id="SM00091">
    <property type="entry name" value="PAS"/>
    <property type="match status" value="1"/>
</dbReference>
<dbReference type="InterPro" id="IPR005467">
    <property type="entry name" value="His_kinase_dom"/>
</dbReference>
<dbReference type="KEGG" id="mflg:ABS361_17750"/>
<evidence type="ECO:0000256" key="4">
    <source>
        <dbReference type="ARBA" id="ARBA00022679"/>
    </source>
</evidence>
<dbReference type="InterPro" id="IPR036097">
    <property type="entry name" value="HisK_dim/P_sf"/>
</dbReference>
<evidence type="ECO:0000256" key="3">
    <source>
        <dbReference type="ARBA" id="ARBA00022553"/>
    </source>
</evidence>
<evidence type="ECO:0000256" key="2">
    <source>
        <dbReference type="ARBA" id="ARBA00012438"/>
    </source>
</evidence>
<dbReference type="InterPro" id="IPR003661">
    <property type="entry name" value="HisK_dim/P_dom"/>
</dbReference>
<dbReference type="Pfam" id="PF02518">
    <property type="entry name" value="HATPase_c"/>
    <property type="match status" value="1"/>
</dbReference>
<dbReference type="GO" id="GO:0005524">
    <property type="term" value="F:ATP binding"/>
    <property type="evidence" value="ECO:0007669"/>
    <property type="project" value="UniProtKB-KW"/>
</dbReference>
<dbReference type="AlphaFoldDB" id="A0AAU7XFK0"/>
<dbReference type="RefSeq" id="WP_407052019.1">
    <property type="nucleotide sequence ID" value="NZ_CP158568.1"/>
</dbReference>
<keyword evidence="5" id="KW-0547">Nucleotide-binding</keyword>
<dbReference type="Pfam" id="PF00512">
    <property type="entry name" value="HisKA"/>
    <property type="match status" value="1"/>
</dbReference>
<dbReference type="InterPro" id="IPR035965">
    <property type="entry name" value="PAS-like_dom_sf"/>
</dbReference>
<dbReference type="InterPro" id="IPR000014">
    <property type="entry name" value="PAS"/>
</dbReference>